<feature type="domain" description="Mycothiol-dependent maleylpyruvate isomerase metal-binding" evidence="2">
    <location>
        <begin position="18"/>
        <end position="154"/>
    </location>
</feature>
<evidence type="ECO:0000259" key="1">
    <source>
        <dbReference type="Pfam" id="PF08608"/>
    </source>
</evidence>
<dbReference type="EMBL" id="KC863954">
    <property type="protein sequence ID" value="AGO97159.1"/>
    <property type="molecule type" value="Genomic_DNA"/>
</dbReference>
<dbReference type="NCBIfam" id="TIGR03083">
    <property type="entry name" value="maleylpyruvate isomerase family mycothiol-dependent enzyme"/>
    <property type="match status" value="1"/>
</dbReference>
<dbReference type="Pfam" id="PF08608">
    <property type="entry name" value="Wyosine_form"/>
    <property type="match status" value="1"/>
</dbReference>
<dbReference type="Gene3D" id="1.20.120.450">
    <property type="entry name" value="dinb family like domain"/>
    <property type="match status" value="1"/>
</dbReference>
<dbReference type="NCBIfam" id="TIGR03084">
    <property type="entry name" value="TIGR03084 family metal-binding protein"/>
    <property type="match status" value="1"/>
</dbReference>
<organism evidence="3">
    <name type="scientific">Streptomyces sp. CNT-179</name>
    <dbReference type="NCBI Taxonomy" id="1338663"/>
    <lineage>
        <taxon>Bacteria</taxon>
        <taxon>Bacillati</taxon>
        <taxon>Actinomycetota</taxon>
        <taxon>Actinomycetes</taxon>
        <taxon>Kitasatosporales</taxon>
        <taxon>Streptomycetaceae</taxon>
        <taxon>Streptomyces</taxon>
    </lineage>
</organism>
<evidence type="ECO:0000313" key="3">
    <source>
        <dbReference type="EMBL" id="AGO97159.1"/>
    </source>
</evidence>
<accession>S4WDW0</accession>
<dbReference type="InterPro" id="IPR017518">
    <property type="entry name" value="CHP03084"/>
</dbReference>
<evidence type="ECO:0000259" key="2">
    <source>
        <dbReference type="Pfam" id="PF11716"/>
    </source>
</evidence>
<dbReference type="InterPro" id="IPR034660">
    <property type="entry name" value="DinB/YfiT-like"/>
</dbReference>
<feature type="domain" description="tRNA wybutosine-synthesis" evidence="1">
    <location>
        <begin position="192"/>
        <end position="241"/>
    </location>
</feature>
<reference evidence="3" key="1">
    <citation type="journal article" date="2013" name="J. Am. Chem. Soc.">
        <title>Structures and comparative characterization of biosynthetic gene clusters for cyanosporasides, enediyne-derived natural products from marine actinomycetes.</title>
        <authorList>
            <person name="Lane A.L."/>
            <person name="Nam S.J."/>
            <person name="Fukuda T."/>
            <person name="Yamanaka K."/>
            <person name="Kauffman C.A."/>
            <person name="Jensen P.R."/>
            <person name="Fenical W."/>
            <person name="Moore B.S."/>
        </authorList>
    </citation>
    <scope>NUCLEOTIDE SEQUENCE</scope>
    <source>
        <strain evidence="3">CNT-179</strain>
    </source>
</reference>
<dbReference type="SUPFAM" id="SSF109854">
    <property type="entry name" value="DinB/YfiT-like putative metalloenzymes"/>
    <property type="match status" value="1"/>
</dbReference>
<dbReference type="AlphaFoldDB" id="S4WDW0"/>
<dbReference type="GO" id="GO:0046872">
    <property type="term" value="F:metal ion binding"/>
    <property type="evidence" value="ECO:0007669"/>
    <property type="project" value="InterPro"/>
</dbReference>
<protein>
    <submittedName>
        <fullName evidence="3">Hypothetical enediyne protein</fullName>
    </submittedName>
</protein>
<proteinExistence type="predicted"/>
<sequence>MNHLRNVFTELPAVVDDLAAEAAGIDALVADLKPADWARETPAPGWTVAHQVAHLSFVFRMAGTAASDAKAFAAMTAETGGDIDGAVNAVLRTYPLDEPDKVLARWRADRDFAVEALAAAPADQVVPWLVRPIPPGVLACAGMMEVLAHGQDIADALGVTLERTDRIGNVVGFAVLVWEFGYQSRGLTPPDTEFRFELTSPSGHKWEFGPAEAEQRITGDAADFCLLVTRRRHRDDLDVTAEGADADHWLDIAQAYRGPAGPGRKPGQFS</sequence>
<name>S4WDW0_9ACTN</name>
<dbReference type="InterPro" id="IPR024344">
    <property type="entry name" value="MDMPI_metal-binding"/>
</dbReference>
<dbReference type="InterPro" id="IPR013917">
    <property type="entry name" value="tRNA_wybutosine-synth"/>
</dbReference>
<dbReference type="InterPro" id="IPR017517">
    <property type="entry name" value="Maleyloyr_isom"/>
</dbReference>
<dbReference type="Pfam" id="PF11716">
    <property type="entry name" value="MDMPI_N"/>
    <property type="match status" value="1"/>
</dbReference>